<dbReference type="STRING" id="147375.BXP28_03225"/>
<protein>
    <recommendedName>
        <fullName evidence="3">Helix-turn-helix domain containing protein</fullName>
    </recommendedName>
</protein>
<organism evidence="1 2">
    <name type="scientific">Paenibacillus larvae subsp. larvae</name>
    <dbReference type="NCBI Taxonomy" id="147375"/>
    <lineage>
        <taxon>Bacteria</taxon>
        <taxon>Bacillati</taxon>
        <taxon>Bacillota</taxon>
        <taxon>Bacilli</taxon>
        <taxon>Bacillales</taxon>
        <taxon>Paenibacillaceae</taxon>
        <taxon>Paenibacillus</taxon>
    </lineage>
</organism>
<accession>A0A2L1TWP0</accession>
<proteinExistence type="predicted"/>
<dbReference type="EMBL" id="CP019655">
    <property type="protein sequence ID" value="AVF25072.1"/>
    <property type="molecule type" value="Genomic_DNA"/>
</dbReference>
<evidence type="ECO:0008006" key="3">
    <source>
        <dbReference type="Google" id="ProtNLM"/>
    </source>
</evidence>
<sequence>MNKIIVCEDLDFLWSLTDIKRIKEMWEQGISIDDMSKSVSRDPDEVAILIMDLFRHGEIKDRPGGARGKGYGNNSK</sequence>
<name>A0A2L1TWP0_9BACL</name>
<gene>
    <name evidence="1" type="ORF">ERICIII_00865</name>
</gene>
<dbReference type="GeneID" id="64217680"/>
<dbReference type="AlphaFoldDB" id="A0A2L1TWP0"/>
<dbReference type="RefSeq" id="WP_077996826.1">
    <property type="nucleotide sequence ID" value="NZ_CP019655.1"/>
</dbReference>
<evidence type="ECO:0000313" key="2">
    <source>
        <dbReference type="Proteomes" id="UP000239833"/>
    </source>
</evidence>
<dbReference type="Proteomes" id="UP000239833">
    <property type="component" value="Chromosome"/>
</dbReference>
<reference evidence="2" key="1">
    <citation type="submission" date="2017-02" db="EMBL/GenBank/DDBJ databases">
        <title>Delineation of Paenibacillus larvae strains originating from foulbrood outbreaks.</title>
        <authorList>
            <person name="Beims H."/>
            <person name="Bunk B."/>
            <person name="Sproeer C."/>
            <person name="Mohr K.I."/>
            <person name="Pradella S."/>
            <person name="Guenther G."/>
            <person name="Rohde M."/>
            <person name="von der Ohe W."/>
            <person name="Steinert M."/>
        </authorList>
    </citation>
    <scope>NUCLEOTIDE SEQUENCE [LARGE SCALE GENOMIC DNA]</scope>
    <source>
        <strain evidence="2">Eric_III</strain>
    </source>
</reference>
<evidence type="ECO:0000313" key="1">
    <source>
        <dbReference type="EMBL" id="AVF25072.1"/>
    </source>
</evidence>